<dbReference type="PROSITE" id="PS00513">
    <property type="entry name" value="ADENYLOSUCCIN_SYN_2"/>
    <property type="match status" value="1"/>
</dbReference>
<dbReference type="AlphaFoldDB" id="E4WYW3"/>
<dbReference type="Proteomes" id="UP000001307">
    <property type="component" value="Unassembled WGS sequence"/>
</dbReference>
<keyword evidence="5 8" id="KW-0658">Purine biosynthesis</keyword>
<dbReference type="Gene3D" id="1.10.300.10">
    <property type="entry name" value="Adenylosuccinate Synthetase, subunit A, domain 2"/>
    <property type="match status" value="1"/>
</dbReference>
<feature type="binding site" evidence="8">
    <location>
        <begin position="306"/>
        <end position="312"/>
    </location>
    <ligand>
        <name>substrate</name>
    </ligand>
</feature>
<feature type="binding site" evidence="8">
    <location>
        <position position="20"/>
    </location>
    <ligand>
        <name>Mg(2+)</name>
        <dbReference type="ChEBI" id="CHEBI:18420"/>
    </ligand>
</feature>
<evidence type="ECO:0000256" key="10">
    <source>
        <dbReference type="RuleBase" id="RU000520"/>
    </source>
</evidence>
<feature type="active site" description="Proton donor" evidence="8">
    <location>
        <position position="48"/>
    </location>
</feature>
<name>E4WYW3_OIKDI</name>
<feature type="binding site" evidence="8">
    <location>
        <begin position="47"/>
        <end position="49"/>
    </location>
    <ligand>
        <name>GTP</name>
        <dbReference type="ChEBI" id="CHEBI:37565"/>
    </ligand>
</feature>
<dbReference type="EMBL" id="FN653019">
    <property type="protein sequence ID" value="CBY22879.1"/>
    <property type="molecule type" value="Genomic_DNA"/>
</dbReference>
<keyword evidence="7 8" id="KW-0342">GTP-binding</keyword>
<feature type="binding site" evidence="8">
    <location>
        <position position="137"/>
    </location>
    <ligand>
        <name>IMP</name>
        <dbReference type="ChEBI" id="CHEBI:58053"/>
    </ligand>
</feature>
<dbReference type="HAMAP" id="MF_00011">
    <property type="entry name" value="Adenylosucc_synth"/>
    <property type="match status" value="1"/>
</dbReference>
<evidence type="ECO:0000256" key="5">
    <source>
        <dbReference type="ARBA" id="ARBA00022755"/>
    </source>
</evidence>
<comment type="subunit">
    <text evidence="1 8">Homodimer.</text>
</comment>
<sequence length="446" mass="48668">MNRRAPRNKVSVVLGAQWGDEGKGKLVDLLAVGMDVTARCAGGNNAGHTVICDGIKYDFHLLPSGITHEKSKALMGPGMVIHLPGLFAEIENNVEKGLKNWEDRLLISDRAHLVMDYHQALDAGNESRKGDKAIGTTKKGIGPTYANKASRTGVRVGDLVNNFEGFVERIRAGAQVAMLNLPGLDIDIDAEIARYKEYAVKIRPLVVDSVAWLTERTRSAEEINILVEGANATMLDLDHGTYPFVTSSSCSIGGVCTGLGLPPCAVGDVFGVAKAYCTRVGGGPFPTELENEIGEKLQKQGGEFGVTTGRPRRCGWLDLMQLDYADQINHFTALAITKLDVMDNFETVKVCVAYKNSETGDKVSCMPGQIKQLSQVVPVYKEFPGWMSDTTKCEKWESLPEKAKTYINFLEKSLKVPIRWIGVGPARESIVFRSREVSFANTGVEL</sequence>
<keyword evidence="3 8" id="KW-0479">Metal-binding</keyword>
<feature type="binding site" evidence="8">
    <location>
        <begin position="45"/>
        <end position="48"/>
    </location>
    <ligand>
        <name>IMP</name>
        <dbReference type="ChEBI" id="CHEBI:58053"/>
    </ligand>
</feature>
<keyword evidence="8" id="KW-0963">Cytoplasm</keyword>
<feature type="binding site" evidence="8">
    <location>
        <position position="246"/>
    </location>
    <ligand>
        <name>IMP</name>
        <dbReference type="ChEBI" id="CHEBI:58053"/>
    </ligand>
</feature>
<feature type="binding site" evidence="8">
    <location>
        <position position="151"/>
    </location>
    <ligand>
        <name>IMP</name>
        <dbReference type="ChEBI" id="CHEBI:58053"/>
        <note>ligand shared between dimeric partners</note>
    </ligand>
</feature>
<dbReference type="InterPro" id="IPR042109">
    <property type="entry name" value="Adenylosuccinate_synth_dom1"/>
</dbReference>
<reference evidence="11" key="1">
    <citation type="journal article" date="2010" name="Science">
        <title>Plasticity of animal genome architecture unmasked by rapid evolution of a pelagic tunicate.</title>
        <authorList>
            <person name="Denoeud F."/>
            <person name="Henriet S."/>
            <person name="Mungpakdee S."/>
            <person name="Aury J.M."/>
            <person name="Da Silva C."/>
            <person name="Brinkmann H."/>
            <person name="Mikhaleva J."/>
            <person name="Olsen L.C."/>
            <person name="Jubin C."/>
            <person name="Canestro C."/>
            <person name="Bouquet J.M."/>
            <person name="Danks G."/>
            <person name="Poulain J."/>
            <person name="Campsteijn C."/>
            <person name="Adamski M."/>
            <person name="Cross I."/>
            <person name="Yadetie F."/>
            <person name="Muffato M."/>
            <person name="Louis A."/>
            <person name="Butcher S."/>
            <person name="Tsagkogeorga G."/>
            <person name="Konrad A."/>
            <person name="Singh S."/>
            <person name="Jensen M.F."/>
            <person name="Cong E.H."/>
            <person name="Eikeseth-Otteraa H."/>
            <person name="Noel B."/>
            <person name="Anthouard V."/>
            <person name="Porcel B.M."/>
            <person name="Kachouri-Lafond R."/>
            <person name="Nishino A."/>
            <person name="Ugolini M."/>
            <person name="Chourrout P."/>
            <person name="Nishida H."/>
            <person name="Aasland R."/>
            <person name="Huzurbazar S."/>
            <person name="Westhof E."/>
            <person name="Delsuc F."/>
            <person name="Lehrach H."/>
            <person name="Reinhardt R."/>
            <person name="Weissenbach J."/>
            <person name="Roy S.W."/>
            <person name="Artiguenave F."/>
            <person name="Postlethwait J.H."/>
            <person name="Manak J.R."/>
            <person name="Thompson E.M."/>
            <person name="Jaillon O."/>
            <person name="Du Pasquier L."/>
            <person name="Boudinot P."/>
            <person name="Liberles D.A."/>
            <person name="Volff J.N."/>
            <person name="Philippe H."/>
            <person name="Lenhard B."/>
            <person name="Roest Crollius H."/>
            <person name="Wincker P."/>
            <person name="Chourrout D."/>
        </authorList>
    </citation>
    <scope>NUCLEOTIDE SEQUENCE [LARGE SCALE GENOMIC DNA]</scope>
</reference>
<dbReference type="FunFam" id="1.10.300.10:FF:000001">
    <property type="entry name" value="Adenylosuccinate synthetase"/>
    <property type="match status" value="1"/>
</dbReference>
<dbReference type="GO" id="GO:0005737">
    <property type="term" value="C:cytoplasm"/>
    <property type="evidence" value="ECO:0007669"/>
    <property type="project" value="UniProtKB-SubCell"/>
</dbReference>
<feature type="binding site" evidence="8">
    <location>
        <position position="312"/>
    </location>
    <ligand>
        <name>GTP</name>
        <dbReference type="ChEBI" id="CHEBI:37565"/>
    </ligand>
</feature>
<gene>
    <name evidence="11" type="ORF">GSOID_T00013656001</name>
</gene>
<feature type="binding site" evidence="8">
    <location>
        <begin position="338"/>
        <end position="340"/>
    </location>
    <ligand>
        <name>GTP</name>
        <dbReference type="ChEBI" id="CHEBI:37565"/>
    </ligand>
</feature>
<dbReference type="SMART" id="SM00788">
    <property type="entry name" value="Adenylsucc_synt"/>
    <property type="match status" value="1"/>
</dbReference>
<feature type="active site" description="Proton acceptor" evidence="8">
    <location>
        <position position="20"/>
    </location>
</feature>
<dbReference type="CDD" id="cd03108">
    <property type="entry name" value="AdSS"/>
    <property type="match status" value="1"/>
</dbReference>
<dbReference type="GO" id="GO:0005525">
    <property type="term" value="F:GTP binding"/>
    <property type="evidence" value="ECO:0007669"/>
    <property type="project" value="UniProtKB-UniRule"/>
</dbReference>
<accession>E4WYW3</accession>
<feature type="binding site" evidence="8">
    <location>
        <begin position="422"/>
        <end position="424"/>
    </location>
    <ligand>
        <name>GTP</name>
        <dbReference type="ChEBI" id="CHEBI:37565"/>
    </ligand>
</feature>
<comment type="function">
    <text evidence="10">Plays an important role in the de novo pathway of purine nucleotide biosynthesis.</text>
</comment>
<dbReference type="SUPFAM" id="SSF52540">
    <property type="entry name" value="P-loop containing nucleoside triphosphate hydrolases"/>
    <property type="match status" value="1"/>
</dbReference>
<protein>
    <recommendedName>
        <fullName evidence="8 10">Adenylosuccinate synthetase</fullName>
        <shortName evidence="8">AMPSase</shortName>
        <shortName evidence="8">AdSS</shortName>
        <ecNumber evidence="8 10">6.3.4.4</ecNumber>
    </recommendedName>
    <alternativeName>
        <fullName evidence="8">IMP--aspartate ligase</fullName>
    </alternativeName>
</protein>
<dbReference type="OrthoDB" id="10265645at2759"/>
<dbReference type="InterPro" id="IPR042110">
    <property type="entry name" value="Adenylosuccinate_synth_dom2"/>
</dbReference>
<keyword evidence="2 8" id="KW-0436">Ligase</keyword>
<feature type="active site" evidence="9">
    <location>
        <position position="148"/>
    </location>
</feature>
<dbReference type="NCBIfam" id="NF002223">
    <property type="entry name" value="PRK01117.1"/>
    <property type="match status" value="1"/>
</dbReference>
<comment type="pathway">
    <text evidence="8 10">Purine metabolism; AMP biosynthesis via de novo pathway; AMP from IMP: step 1/2.</text>
</comment>
<dbReference type="InParanoid" id="E4WYW3"/>
<dbReference type="EC" id="6.3.4.4" evidence="8 10"/>
<evidence type="ECO:0000256" key="8">
    <source>
        <dbReference type="HAMAP-Rule" id="MF_03125"/>
    </source>
</evidence>
<dbReference type="FunFam" id="3.90.170.10:FF:000001">
    <property type="entry name" value="Adenylosuccinate synthetase"/>
    <property type="match status" value="1"/>
</dbReference>
<feature type="binding site" evidence="8">
    <location>
        <begin position="19"/>
        <end position="25"/>
    </location>
    <ligand>
        <name>GTP</name>
        <dbReference type="ChEBI" id="CHEBI:37565"/>
    </ligand>
</feature>
<dbReference type="InterPro" id="IPR042111">
    <property type="entry name" value="Adenylosuccinate_synth_dom3"/>
</dbReference>
<keyword evidence="12" id="KW-1185">Reference proteome</keyword>
<dbReference type="InterPro" id="IPR027417">
    <property type="entry name" value="P-loop_NTPase"/>
</dbReference>
<dbReference type="UniPathway" id="UPA00075">
    <property type="reaction ID" value="UER00335"/>
</dbReference>
<keyword evidence="6 8" id="KW-0460">Magnesium</keyword>
<feature type="binding site" evidence="8">
    <location>
        <begin position="20"/>
        <end position="23"/>
    </location>
    <ligand>
        <name>IMP</name>
        <dbReference type="ChEBI" id="CHEBI:58053"/>
    </ligand>
</feature>
<feature type="binding site" evidence="8">
    <location>
        <position position="47"/>
    </location>
    <ligand>
        <name>Mg(2+)</name>
        <dbReference type="ChEBI" id="CHEBI:18420"/>
    </ligand>
</feature>
<dbReference type="Pfam" id="PF00709">
    <property type="entry name" value="Adenylsucc_synt"/>
    <property type="match status" value="1"/>
</dbReference>
<evidence type="ECO:0000256" key="7">
    <source>
        <dbReference type="ARBA" id="ARBA00023134"/>
    </source>
</evidence>
<feature type="binding site" evidence="8">
    <location>
        <position position="231"/>
    </location>
    <ligand>
        <name>IMP</name>
        <dbReference type="ChEBI" id="CHEBI:58053"/>
    </ligand>
</feature>
<proteinExistence type="inferred from homology"/>
<comment type="subcellular location">
    <subcellularLocation>
        <location evidence="8">Cytoplasm</location>
    </subcellularLocation>
</comment>
<dbReference type="InterPro" id="IPR001114">
    <property type="entry name" value="Adenylosuccinate_synthetase"/>
</dbReference>
<dbReference type="FunCoup" id="E4WYW3">
    <property type="interactions" value="100"/>
</dbReference>
<dbReference type="Gene3D" id="3.40.440.10">
    <property type="entry name" value="Adenylosuccinate Synthetase, subunit A, domain 1"/>
    <property type="match status" value="1"/>
</dbReference>
<evidence type="ECO:0000313" key="12">
    <source>
        <dbReference type="Proteomes" id="UP000001307"/>
    </source>
</evidence>
<dbReference type="InterPro" id="IPR018220">
    <property type="entry name" value="Adenylosuccin_syn_GTP-bd"/>
</dbReference>
<dbReference type="PANTHER" id="PTHR11846">
    <property type="entry name" value="ADENYLOSUCCINATE SYNTHETASE"/>
    <property type="match status" value="1"/>
</dbReference>
<keyword evidence="4 8" id="KW-0547">Nucleotide-binding</keyword>
<evidence type="ECO:0000256" key="1">
    <source>
        <dbReference type="ARBA" id="ARBA00011738"/>
    </source>
</evidence>
<dbReference type="GO" id="GO:0000287">
    <property type="term" value="F:magnesium ion binding"/>
    <property type="evidence" value="ECO:0007669"/>
    <property type="project" value="UniProtKB-UniRule"/>
</dbReference>
<dbReference type="GO" id="GO:0046040">
    <property type="term" value="P:IMP metabolic process"/>
    <property type="evidence" value="ECO:0007669"/>
    <property type="project" value="TreeGrafter"/>
</dbReference>
<feature type="binding site" evidence="8">
    <location>
        <position position="310"/>
    </location>
    <ligand>
        <name>IMP</name>
        <dbReference type="ChEBI" id="CHEBI:58053"/>
    </ligand>
</feature>
<comment type="catalytic activity">
    <reaction evidence="8 10">
        <text>IMP + L-aspartate + GTP = N(6)-(1,2-dicarboxyethyl)-AMP + GDP + phosphate + 2 H(+)</text>
        <dbReference type="Rhea" id="RHEA:15753"/>
        <dbReference type="ChEBI" id="CHEBI:15378"/>
        <dbReference type="ChEBI" id="CHEBI:29991"/>
        <dbReference type="ChEBI" id="CHEBI:37565"/>
        <dbReference type="ChEBI" id="CHEBI:43474"/>
        <dbReference type="ChEBI" id="CHEBI:57567"/>
        <dbReference type="ChEBI" id="CHEBI:58053"/>
        <dbReference type="ChEBI" id="CHEBI:58189"/>
        <dbReference type="EC" id="6.3.4.4"/>
    </reaction>
</comment>
<evidence type="ECO:0000256" key="3">
    <source>
        <dbReference type="ARBA" id="ARBA00022723"/>
    </source>
</evidence>
<comment type="similarity">
    <text evidence="8 10">Belongs to the adenylosuccinate synthetase family.</text>
</comment>
<dbReference type="InterPro" id="IPR033128">
    <property type="entry name" value="Adenylosuccin_syn_Lys_AS"/>
</dbReference>
<comment type="cofactor">
    <cofactor evidence="8">
        <name>Mg(2+)</name>
        <dbReference type="ChEBI" id="CHEBI:18420"/>
    </cofactor>
    <text evidence="8">Binds 1 Mg(2+) ion per subunit.</text>
</comment>
<dbReference type="GO" id="GO:0004019">
    <property type="term" value="F:adenylosuccinate synthase activity"/>
    <property type="evidence" value="ECO:0007669"/>
    <property type="project" value="UniProtKB-UniRule"/>
</dbReference>
<dbReference type="GO" id="GO:0044208">
    <property type="term" value="P:'de novo' AMP biosynthetic process"/>
    <property type="evidence" value="ECO:0007669"/>
    <property type="project" value="UniProtKB-UniRule"/>
</dbReference>
<evidence type="ECO:0000256" key="4">
    <source>
        <dbReference type="ARBA" id="ARBA00022741"/>
    </source>
</evidence>
<organism evidence="11">
    <name type="scientific">Oikopleura dioica</name>
    <name type="common">Tunicate</name>
    <dbReference type="NCBI Taxonomy" id="34765"/>
    <lineage>
        <taxon>Eukaryota</taxon>
        <taxon>Metazoa</taxon>
        <taxon>Chordata</taxon>
        <taxon>Tunicata</taxon>
        <taxon>Appendicularia</taxon>
        <taxon>Copelata</taxon>
        <taxon>Oikopleuridae</taxon>
        <taxon>Oikopleura</taxon>
    </lineage>
</organism>
<dbReference type="PANTHER" id="PTHR11846:SF0">
    <property type="entry name" value="ADENYLOSUCCINATE SYNTHETASE"/>
    <property type="match status" value="1"/>
</dbReference>
<dbReference type="PROSITE" id="PS01266">
    <property type="entry name" value="ADENYLOSUCCIN_SYN_1"/>
    <property type="match status" value="1"/>
</dbReference>
<evidence type="ECO:0000256" key="6">
    <source>
        <dbReference type="ARBA" id="ARBA00022842"/>
    </source>
</evidence>
<evidence type="ECO:0000313" key="11">
    <source>
        <dbReference type="EMBL" id="CBY22879.1"/>
    </source>
</evidence>
<evidence type="ECO:0000256" key="9">
    <source>
        <dbReference type="PROSITE-ProRule" id="PRU10134"/>
    </source>
</evidence>
<comment type="function">
    <text evidence="8">Plays an important role in the de novo pathway and in the salvage pathway of purine nucleotide biosynthesis. Catalyzes the first commited step in the biosynthesis of AMP from IMP.</text>
</comment>
<evidence type="ECO:0000256" key="2">
    <source>
        <dbReference type="ARBA" id="ARBA00022598"/>
    </source>
</evidence>
<dbReference type="Gene3D" id="3.90.170.10">
    <property type="entry name" value="Adenylosuccinate Synthetase, subunit A, domain 3"/>
    <property type="match status" value="1"/>
</dbReference>
<dbReference type="NCBIfam" id="TIGR00184">
    <property type="entry name" value="purA"/>
    <property type="match status" value="1"/>
</dbReference>